<name>A0ABV0F549_9ENTE</name>
<evidence type="ECO:0000313" key="1">
    <source>
        <dbReference type="EMBL" id="MEO1782404.1"/>
    </source>
</evidence>
<organism evidence="1 2">
    <name type="scientific">Enterococcus diestrammenae</name>
    <dbReference type="NCBI Taxonomy" id="1155073"/>
    <lineage>
        <taxon>Bacteria</taxon>
        <taxon>Bacillati</taxon>
        <taxon>Bacillota</taxon>
        <taxon>Bacilli</taxon>
        <taxon>Lactobacillales</taxon>
        <taxon>Enterococcaceae</taxon>
        <taxon>Enterococcus</taxon>
    </lineage>
</organism>
<evidence type="ECO:0000313" key="2">
    <source>
        <dbReference type="Proteomes" id="UP001429357"/>
    </source>
</evidence>
<reference evidence="2" key="1">
    <citation type="submission" date="2016-06" db="EMBL/GenBank/DDBJ databases">
        <title>Four novel species of enterococci isolated from chicken manure.</title>
        <authorList>
            <person name="Van Tyne D."/>
        </authorList>
    </citation>
    <scope>NUCLEOTIDE SEQUENCE [LARGE SCALE GENOMIC DNA]</scope>
    <source>
        <strain evidence="2">JM9A</strain>
    </source>
</reference>
<dbReference type="EMBL" id="MAEI02000001">
    <property type="protein sequence ID" value="MEO1782404.1"/>
    <property type="molecule type" value="Genomic_DNA"/>
</dbReference>
<sequence>MELCYHSESCNTRLVYGETLNRSIPAGFSKDVHVIFLTNQKYYDRSFEKINQLFATALDIDWYICRNHLYCNDLTELQELLAFLEGFPKDHQYLFVSYGNEGVTALTGFIQQTTVLPSRFCCLPVSLRSLCKSLVKRREVVSRHLQPLLAVNNLPQDIFYDQTITQEQGDGKLVDFLLLLRAGLVCDASFLKNLFQSFPHQQAVHSRSFASYIQQLASFYEKRQTEIENYGRLFELAFYQVANGHLLSANMKRMMGILMQVTWNQQVTPLDLDLPKFFHWLQAVGLPVVLPPQISLTEYGVAVLKLTKELPKPTLYQKIGIRKAANYPTSEELIQMATAYQQIIGE</sequence>
<dbReference type="Proteomes" id="UP001429357">
    <property type="component" value="Unassembled WGS sequence"/>
</dbReference>
<dbReference type="SUPFAM" id="SSF56796">
    <property type="entry name" value="Dehydroquinate synthase-like"/>
    <property type="match status" value="1"/>
</dbReference>
<gene>
    <name evidence="1" type="ORF">BAU18_001998</name>
</gene>
<accession>A0ABV0F549</accession>
<proteinExistence type="predicted"/>
<comment type="caution">
    <text evidence="1">The sequence shown here is derived from an EMBL/GenBank/DDBJ whole genome shotgun (WGS) entry which is preliminary data.</text>
</comment>
<reference evidence="1 2" key="2">
    <citation type="submission" date="2024-02" db="EMBL/GenBank/DDBJ databases">
        <title>The Genome Sequence of Enterococcus diestrammenae JM9A.</title>
        <authorList>
            <person name="Earl A."/>
            <person name="Manson A."/>
            <person name="Gilmore M."/>
            <person name="Sanders J."/>
            <person name="Shea T."/>
            <person name="Howe W."/>
            <person name="Livny J."/>
            <person name="Cuomo C."/>
            <person name="Neafsey D."/>
            <person name="Birren B."/>
        </authorList>
    </citation>
    <scope>NUCLEOTIDE SEQUENCE [LARGE SCALE GENOMIC DNA]</scope>
    <source>
        <strain evidence="1 2">JM9A</strain>
    </source>
</reference>
<dbReference type="RefSeq" id="WP_161869110.1">
    <property type="nucleotide sequence ID" value="NZ_MAEI02000001.1"/>
</dbReference>
<keyword evidence="2" id="KW-1185">Reference proteome</keyword>
<protein>
    <submittedName>
        <fullName evidence="1">Uncharacterized protein</fullName>
    </submittedName>
</protein>